<dbReference type="RefSeq" id="WP_090535627.1">
    <property type="nucleotide sequence ID" value="NZ_FNRQ01000006.1"/>
</dbReference>
<name>A0A1H4GTT6_9BURK</name>
<protein>
    <submittedName>
        <fullName evidence="2">MaoC like domain-containing protein</fullName>
    </submittedName>
</protein>
<dbReference type="Proteomes" id="UP000198638">
    <property type="component" value="Unassembled WGS sequence"/>
</dbReference>
<dbReference type="AlphaFoldDB" id="A0A1H4GTT6"/>
<gene>
    <name evidence="2" type="ORF">SAMN05192564_106345</name>
</gene>
<organism evidence="2 3">
    <name type="scientific">Paraburkholderia sartisoli</name>
    <dbReference type="NCBI Taxonomy" id="83784"/>
    <lineage>
        <taxon>Bacteria</taxon>
        <taxon>Pseudomonadati</taxon>
        <taxon>Pseudomonadota</taxon>
        <taxon>Betaproteobacteria</taxon>
        <taxon>Burkholderiales</taxon>
        <taxon>Burkholderiaceae</taxon>
        <taxon>Paraburkholderia</taxon>
    </lineage>
</organism>
<dbReference type="EMBL" id="FNRQ01000006">
    <property type="protein sequence ID" value="SEB13059.1"/>
    <property type="molecule type" value="Genomic_DNA"/>
</dbReference>
<dbReference type="Gene3D" id="3.10.129.10">
    <property type="entry name" value="Hotdog Thioesterase"/>
    <property type="match status" value="1"/>
</dbReference>
<dbReference type="OrthoDB" id="9774179at2"/>
<accession>A0A1H4GTT6</accession>
<dbReference type="Pfam" id="PF01575">
    <property type="entry name" value="MaoC_dehydratas"/>
    <property type="match status" value="1"/>
</dbReference>
<proteinExistence type="predicted"/>
<dbReference type="InterPro" id="IPR002539">
    <property type="entry name" value="MaoC-like_dom"/>
</dbReference>
<evidence type="ECO:0000313" key="2">
    <source>
        <dbReference type="EMBL" id="SEB13059.1"/>
    </source>
</evidence>
<dbReference type="SUPFAM" id="SSF54637">
    <property type="entry name" value="Thioesterase/thiol ester dehydrase-isomerase"/>
    <property type="match status" value="1"/>
</dbReference>
<evidence type="ECO:0000259" key="1">
    <source>
        <dbReference type="Pfam" id="PF01575"/>
    </source>
</evidence>
<reference evidence="3" key="1">
    <citation type="submission" date="2016-10" db="EMBL/GenBank/DDBJ databases">
        <authorList>
            <person name="Varghese N."/>
            <person name="Submissions S."/>
        </authorList>
    </citation>
    <scope>NUCLEOTIDE SEQUENCE [LARGE SCALE GENOMIC DNA]</scope>
    <source>
        <strain evidence="3">LMG 24000</strain>
    </source>
</reference>
<dbReference type="InterPro" id="IPR029069">
    <property type="entry name" value="HotDog_dom_sf"/>
</dbReference>
<feature type="domain" description="MaoC-like" evidence="1">
    <location>
        <begin position="8"/>
        <end position="99"/>
    </location>
</feature>
<keyword evidence="3" id="KW-1185">Reference proteome</keyword>
<sequence>MTALRYNTADLQAWAEFSGDFNPVHFDLARAARLNLGAVPVHGMRVMLDVKAALFQEAGRREWPEGALVFKAVLRAPVLKNAGYRFAIESRGNGLNFAVADEERNTPCMTGHLRPLSVSVESKCDPAGACGSGPAWHSFSISKAERAAAIALWPATSHGQAGAWLLLDALLFSALLRQPGLFAQVSDFAGFAPARSVDDLMQHATVLQTHHSTVISAEIQRMDIDSTGAHGEADAIRCDIDTPVITGSGQEGCVIQATLSAYADTQFLLRTTVALMISPLSSSAKQLEQQENG</sequence>
<dbReference type="STRING" id="83784.SAMN05192564_106345"/>
<evidence type="ECO:0000313" key="3">
    <source>
        <dbReference type="Proteomes" id="UP000198638"/>
    </source>
</evidence>